<evidence type="ECO:0000256" key="1">
    <source>
        <dbReference type="SAM" id="MobiDB-lite"/>
    </source>
</evidence>
<feature type="domain" description="W2" evidence="2">
    <location>
        <begin position="427"/>
        <end position="623"/>
    </location>
</feature>
<feature type="region of interest" description="Disordered" evidence="1">
    <location>
        <begin position="153"/>
        <end position="172"/>
    </location>
</feature>
<dbReference type="Pfam" id="PF02020">
    <property type="entry name" value="W2"/>
    <property type="match status" value="1"/>
</dbReference>
<dbReference type="SUPFAM" id="SSF48371">
    <property type="entry name" value="ARM repeat"/>
    <property type="match status" value="1"/>
</dbReference>
<proteinExistence type="predicted"/>
<organism evidence="3 4">
    <name type="scientific">Mortierella polycephala</name>
    <dbReference type="NCBI Taxonomy" id="41804"/>
    <lineage>
        <taxon>Eukaryota</taxon>
        <taxon>Fungi</taxon>
        <taxon>Fungi incertae sedis</taxon>
        <taxon>Mucoromycota</taxon>
        <taxon>Mortierellomycotina</taxon>
        <taxon>Mortierellomycetes</taxon>
        <taxon>Mortierellales</taxon>
        <taxon>Mortierellaceae</taxon>
        <taxon>Mortierella</taxon>
    </lineage>
</organism>
<feature type="region of interest" description="Disordered" evidence="1">
    <location>
        <begin position="758"/>
        <end position="829"/>
    </location>
</feature>
<feature type="region of interest" description="Disordered" evidence="1">
    <location>
        <begin position="302"/>
        <end position="345"/>
    </location>
</feature>
<feature type="compositionally biased region" description="Basic and acidic residues" evidence="1">
    <location>
        <begin position="667"/>
        <end position="686"/>
    </location>
</feature>
<dbReference type="SMART" id="SM00515">
    <property type="entry name" value="eIF5C"/>
    <property type="match status" value="1"/>
</dbReference>
<feature type="compositionally biased region" description="Polar residues" evidence="1">
    <location>
        <begin position="309"/>
        <end position="323"/>
    </location>
</feature>
<dbReference type="AlphaFoldDB" id="A0A9P6PZE1"/>
<dbReference type="InterPro" id="IPR016024">
    <property type="entry name" value="ARM-type_fold"/>
</dbReference>
<keyword evidence="4" id="KW-1185">Reference proteome</keyword>
<feature type="compositionally biased region" description="Polar residues" evidence="1">
    <location>
        <begin position="758"/>
        <end position="773"/>
    </location>
</feature>
<evidence type="ECO:0000313" key="4">
    <source>
        <dbReference type="Proteomes" id="UP000726737"/>
    </source>
</evidence>
<feature type="compositionally biased region" description="Polar residues" evidence="1">
    <location>
        <begin position="357"/>
        <end position="369"/>
    </location>
</feature>
<dbReference type="PROSITE" id="PS51363">
    <property type="entry name" value="W2"/>
    <property type="match status" value="1"/>
</dbReference>
<accession>A0A9P6PZE1</accession>
<feature type="compositionally biased region" description="Polar residues" evidence="1">
    <location>
        <begin position="157"/>
        <end position="169"/>
    </location>
</feature>
<reference evidence="3" key="1">
    <citation type="journal article" date="2020" name="Fungal Divers.">
        <title>Resolving the Mortierellaceae phylogeny through synthesis of multi-gene phylogenetics and phylogenomics.</title>
        <authorList>
            <person name="Vandepol N."/>
            <person name="Liber J."/>
            <person name="Desiro A."/>
            <person name="Na H."/>
            <person name="Kennedy M."/>
            <person name="Barry K."/>
            <person name="Grigoriev I.V."/>
            <person name="Miller A.N."/>
            <person name="O'Donnell K."/>
            <person name="Stajich J.E."/>
            <person name="Bonito G."/>
        </authorList>
    </citation>
    <scope>NUCLEOTIDE SEQUENCE</scope>
    <source>
        <strain evidence="3">KOD948</strain>
    </source>
</reference>
<feature type="compositionally biased region" description="Acidic residues" evidence="1">
    <location>
        <begin position="377"/>
        <end position="399"/>
    </location>
</feature>
<evidence type="ECO:0000313" key="3">
    <source>
        <dbReference type="EMBL" id="KAG0257288.1"/>
    </source>
</evidence>
<dbReference type="EMBL" id="JAAAJA010000263">
    <property type="protein sequence ID" value="KAG0257288.1"/>
    <property type="molecule type" value="Genomic_DNA"/>
</dbReference>
<protein>
    <recommendedName>
        <fullName evidence="2">W2 domain-containing protein</fullName>
    </recommendedName>
</protein>
<feature type="compositionally biased region" description="Polar residues" evidence="1">
    <location>
        <begin position="77"/>
        <end position="88"/>
    </location>
</feature>
<feature type="region of interest" description="Disordered" evidence="1">
    <location>
        <begin position="357"/>
        <end position="400"/>
    </location>
</feature>
<dbReference type="Proteomes" id="UP000726737">
    <property type="component" value="Unassembled WGS sequence"/>
</dbReference>
<dbReference type="InterPro" id="IPR003307">
    <property type="entry name" value="W2_domain"/>
</dbReference>
<feature type="compositionally biased region" description="Low complexity" evidence="1">
    <location>
        <begin position="696"/>
        <end position="714"/>
    </location>
</feature>
<name>A0A9P6PZE1_9FUNG</name>
<feature type="compositionally biased region" description="Acidic residues" evidence="1">
    <location>
        <begin position="614"/>
        <end position="666"/>
    </location>
</feature>
<feature type="compositionally biased region" description="Polar residues" evidence="1">
    <location>
        <begin position="715"/>
        <end position="725"/>
    </location>
</feature>
<dbReference type="Gene3D" id="1.25.40.180">
    <property type="match status" value="1"/>
</dbReference>
<feature type="compositionally biased region" description="Acidic residues" evidence="1">
    <location>
        <begin position="325"/>
        <end position="344"/>
    </location>
</feature>
<evidence type="ECO:0000259" key="2">
    <source>
        <dbReference type="PROSITE" id="PS51363"/>
    </source>
</evidence>
<sequence>MSPSRSALSSYFETKGNCGSMPAPLSTIETVDPLSNSTAGQCVDGIDVALTDQKVPQHSRLVLNRRAIEDNDGLSPLGSSVESNSNETFDGDAMDSYQSSVTGAIDSDDASSDSHSPHGSEMATAEAARVSPLLSNHPLPLQRKSRLRQKVDRLKSKNSALQSTVNQMRSDLARERQMRSAIDEIYLKIKSDLNQRLENEELKNLNLTMEVEQMATEMKDLKDQLATHKASTSASSTATRCSSVTGYRIGYDNSSFSLSNGISNIEGLMLHSQSLTQSTLIDGQDDSEEFLLSHSYSSSVVQSTRSASALSAPTRTATSTFMSCSEDEDEDENMATDHSDDESDRDIKSLTFKLTQPCRSDSRGTSVSSAMPLPTLIEEEDAEEMEESDGEGEPYEEHDDAPRTMMEMIIQRQMAYTPEDDMENPPADADETFETMAQSLLYQAIPSRFTVAQMHMQLEDLMSKYGARLDQAVDVLAKELSRWWEIERLAVGGPAAGGWGSDTVVINKQTGERANPKAAVEKRVETFFGPLFLQFVATSSEQKLLLEKLEQYAQKDASWLRNHNAVLVALYKYDVVETEAILEWWRGLEAPRGIFGHGGNNLRSLNSKFVAWLEDEEDDSDSEDEEDEEDEDYESDSESDEEDDSGDDDDDDDDDDDYDDEEEEDRDYSNDDAAKLEQVMVDRGEDSVSSDSNSRPASTASSLPTSPTSPTSLSKQTAQGEGSNSTEEEINGVVEPKRRISFCTNNNMYYSQDGTVCSEKNLSSEGTETSNGKNETEDKMSSKKYVQCPPFVALNEADNSGDNDENASASMDEGDEEGAKDTTADNSEE</sequence>
<feature type="region of interest" description="Disordered" evidence="1">
    <location>
        <begin position="614"/>
        <end position="741"/>
    </location>
</feature>
<gene>
    <name evidence="3" type="ORF">BG011_004032</name>
</gene>
<feature type="region of interest" description="Disordered" evidence="1">
    <location>
        <begin position="70"/>
        <end position="124"/>
    </location>
</feature>
<comment type="caution">
    <text evidence="3">The sequence shown here is derived from an EMBL/GenBank/DDBJ whole genome shotgun (WGS) entry which is preliminary data.</text>
</comment>
<dbReference type="OrthoDB" id="2290605at2759"/>